<feature type="transmembrane region" description="Helical" evidence="2">
    <location>
        <begin position="73"/>
        <end position="95"/>
    </location>
</feature>
<evidence type="ECO:0000313" key="3">
    <source>
        <dbReference type="EMBL" id="DBA56731.1"/>
    </source>
</evidence>
<feature type="transmembrane region" description="Helical" evidence="2">
    <location>
        <begin position="101"/>
        <end position="120"/>
    </location>
</feature>
<sequence>MIWFLLCELFEMMTLPFSDFPLGLDSLTFFPPPPPPPPTLSDLFLAALSDWSPFAIMSTVLAPLFRVLELARLAVGTTVLITLLVLFGPLLLYLVSRVCKLVYSFLLFLFHGATWWVRVFKYITPVRPVFSVEAMMPGSEFIDLRPPSSQFAFKLGSSLIGHGFRLDDKLVAPSHVASLRGLHIHVEGCPYAFDADALPWEQIDTDVSVSPWPSNMPISAVKVAPANETLTSVAACTRMAGSLGTITRAAFDLVKYNGSTRKGFSGALYMQRGFGVAMHVGGTSSSNVGIPLEYIVFLLNSRKESSDYYFLRQAMRGDEDLDYRPTGEPGVYEVYHRGKYYRVDEDDVVQLRSRGRRNREEDNPYEMDLRGSELARAAFESADIPTQPAVDPLREFVPVGTPEAQSAPVTPVVKSENSKRPTSGSGSPRVNPTSRPTQTTTPTTPTRSETSPRTTHGLTVIPERFDGPSTSTHPCPTVPKNADMRQVNKSLELFVQTLRGAIKSGTQTPNLAQKLDSMLRSYGLSTPSTVTPVLASETSPGQVPLASP</sequence>
<protein>
    <recommendedName>
        <fullName evidence="4">Serine protease</fullName>
    </recommendedName>
</protein>
<reference evidence="3" key="1">
    <citation type="journal article" date="2024" name="Microb. Genom.">
        <title>The hidden RNA viruses in Blattodea (cockroach and termite).</title>
        <authorList>
            <person name="Fan J."/>
            <person name="Jiang S."/>
            <person name="Li W."/>
            <person name="Li J."/>
            <person name="Pang R."/>
            <person name="Wu H."/>
        </authorList>
    </citation>
    <scope>NUCLEOTIDE SEQUENCE</scope>
    <source>
        <strain evidence="3">AUS2014</strain>
    </source>
</reference>
<keyword evidence="2" id="KW-0812">Transmembrane</keyword>
<keyword evidence="2" id="KW-0472">Membrane</keyword>
<dbReference type="EMBL" id="BK067188">
    <property type="protein sequence ID" value="DBA56731.1"/>
    <property type="molecule type" value="Genomic_RNA"/>
</dbReference>
<feature type="compositionally biased region" description="Polar residues" evidence="1">
    <location>
        <begin position="420"/>
        <end position="431"/>
    </location>
</feature>
<keyword evidence="2" id="KW-1133">Transmembrane helix</keyword>
<evidence type="ECO:0000256" key="2">
    <source>
        <dbReference type="SAM" id="Phobius"/>
    </source>
</evidence>
<accession>A0AAT9JFS8</accession>
<feature type="region of interest" description="Disordered" evidence="1">
    <location>
        <begin position="401"/>
        <end position="481"/>
    </location>
</feature>
<evidence type="ECO:0000256" key="1">
    <source>
        <dbReference type="SAM" id="MobiDB-lite"/>
    </source>
</evidence>
<proteinExistence type="predicted"/>
<name>A0AAT9JFS8_9VIRU</name>
<feature type="compositionally biased region" description="Low complexity" evidence="1">
    <location>
        <begin position="432"/>
        <end position="455"/>
    </location>
</feature>
<organism evidence="3">
    <name type="scientific">Cryptotermes secundus sobeli-like virus 2</name>
    <dbReference type="NCBI Taxonomy" id="3133511"/>
    <lineage>
        <taxon>Viruses</taxon>
        <taxon>Riboviria</taxon>
        <taxon>Orthornavirae</taxon>
        <taxon>Pisuviricota</taxon>
        <taxon>Pisoniviricetes</taxon>
        <taxon>Sobelivirales</taxon>
    </lineage>
</organism>
<evidence type="ECO:0008006" key="4">
    <source>
        <dbReference type="Google" id="ProtNLM"/>
    </source>
</evidence>